<accession>A0A9R1TP28</accession>
<keyword evidence="3" id="KW-1185">Reference proteome</keyword>
<evidence type="ECO:0000256" key="2">
    <source>
        <dbReference type="SAM" id="MobiDB-lite"/>
    </source>
</evidence>
<dbReference type="AlphaFoldDB" id="A0A9R1TP28"/>
<feature type="compositionally biased region" description="Gly residues" evidence="2">
    <location>
        <begin position="364"/>
        <end position="374"/>
    </location>
</feature>
<dbReference type="Proteomes" id="UP000694866">
    <property type="component" value="Unplaced"/>
</dbReference>
<evidence type="ECO:0000313" key="4">
    <source>
        <dbReference type="RefSeq" id="XP_011312523.1"/>
    </source>
</evidence>
<feature type="region of interest" description="Disordered" evidence="2">
    <location>
        <begin position="275"/>
        <end position="374"/>
    </location>
</feature>
<feature type="region of interest" description="Disordered" evidence="2">
    <location>
        <begin position="561"/>
        <end position="606"/>
    </location>
</feature>
<sequence length="642" mass="67857">MSRALKKKRKRYPGMPEERTPRQENSLHLAFARWGKIMGSVGGLRLSGGADAVEEVIEKSPRVSGEERREENSSSPPEVIAESSPGSPIPPRESTGDQELDKIFENASEHLREAGKVLARLTGNVEHDLKLMLEDITKKVDNWKGEAQSEVESGMSALEELRKLIISRNNEMQTKLTEVEAAKAIYEKTLADSGVKITIGTDPSYSRLQLPPLQPGGPPGVQMPITPAEIMSRLPPGSQLQADGSVLMPSGAVVPLAAVSSMEIRGPGEFIPGVGPGGFPPGSEPGGFPPGSGPGGFPPGSGPGGFIPGGGPGGFIPGSGPGGFIPGGGPGRFAPGGPPGVFAPGGGPTGFPPGGVTGVLAPGGVSGPFPGGSGPATLGAIPPSGIPLEQLPGYDPQFPTPINTHFSQNQREFELEAEVNRLRRENERIIKESADYENAIQRALLKGVSSLNDEALKVLRNPLECWVPCLPCNSTDESVATSHTAPPKPSKDCWTSQEDKSKAILPSKFNAFCRQMADEKKESARASKKSGLTVCYSPAVKKQSQTSMAWGDNTCIPCTRTSPRPSSGSKSVCLDGKYRKSSSSRDRICPAKGPKSGSSTAGSPRENLRGLNCVELFPASRQDSQEPKRCEPCNRIRRMFDH</sequence>
<keyword evidence="1" id="KW-0175">Coiled coil</keyword>
<feature type="compositionally biased region" description="Gly residues" evidence="2">
    <location>
        <begin position="302"/>
        <end position="331"/>
    </location>
</feature>
<feature type="compositionally biased region" description="Polar residues" evidence="2">
    <location>
        <begin position="561"/>
        <end position="570"/>
    </location>
</feature>
<protein>
    <submittedName>
        <fullName evidence="4">Uncharacterized protein</fullName>
    </submittedName>
</protein>
<name>A0A9R1TP28_9HYME</name>
<feature type="compositionally biased region" description="Pro residues" evidence="2">
    <location>
        <begin position="278"/>
        <end position="301"/>
    </location>
</feature>
<dbReference type="RefSeq" id="XP_011312523.1">
    <property type="nucleotide sequence ID" value="XM_011314221.1"/>
</dbReference>
<dbReference type="OrthoDB" id="1859733at2759"/>
<feature type="compositionally biased region" description="Gly residues" evidence="2">
    <location>
        <begin position="343"/>
        <end position="357"/>
    </location>
</feature>
<organism evidence="3 4">
    <name type="scientific">Fopius arisanus</name>
    <dbReference type="NCBI Taxonomy" id="64838"/>
    <lineage>
        <taxon>Eukaryota</taxon>
        <taxon>Metazoa</taxon>
        <taxon>Ecdysozoa</taxon>
        <taxon>Arthropoda</taxon>
        <taxon>Hexapoda</taxon>
        <taxon>Insecta</taxon>
        <taxon>Pterygota</taxon>
        <taxon>Neoptera</taxon>
        <taxon>Endopterygota</taxon>
        <taxon>Hymenoptera</taxon>
        <taxon>Apocrita</taxon>
        <taxon>Ichneumonoidea</taxon>
        <taxon>Braconidae</taxon>
        <taxon>Opiinae</taxon>
        <taxon>Fopius</taxon>
    </lineage>
</organism>
<evidence type="ECO:0000256" key="1">
    <source>
        <dbReference type="SAM" id="Coils"/>
    </source>
</evidence>
<feature type="compositionally biased region" description="Basic residues" evidence="2">
    <location>
        <begin position="1"/>
        <end position="12"/>
    </location>
</feature>
<dbReference type="GeneID" id="105272218"/>
<evidence type="ECO:0000313" key="3">
    <source>
        <dbReference type="Proteomes" id="UP000694866"/>
    </source>
</evidence>
<gene>
    <name evidence="4" type="primary">LOC105272218</name>
</gene>
<feature type="region of interest" description="Disordered" evidence="2">
    <location>
        <begin position="1"/>
        <end position="25"/>
    </location>
</feature>
<dbReference type="KEGG" id="fas:105272218"/>
<feature type="region of interest" description="Disordered" evidence="2">
    <location>
        <begin position="48"/>
        <end position="96"/>
    </location>
</feature>
<feature type="compositionally biased region" description="Basic and acidic residues" evidence="2">
    <location>
        <begin position="56"/>
        <end position="72"/>
    </location>
</feature>
<feature type="coiled-coil region" evidence="1">
    <location>
        <begin position="412"/>
        <end position="439"/>
    </location>
</feature>
<proteinExistence type="predicted"/>
<reference evidence="4" key="1">
    <citation type="submission" date="2025-08" db="UniProtKB">
        <authorList>
            <consortium name="RefSeq"/>
        </authorList>
    </citation>
    <scope>IDENTIFICATION</scope>
    <source>
        <strain evidence="4">USDA-PBARC FA_bdor</strain>
        <tissue evidence="4">Whole organism</tissue>
    </source>
</reference>